<name>A0A6J6LVL9_9ZZZZ</name>
<dbReference type="GO" id="GO:0005829">
    <property type="term" value="C:cytosol"/>
    <property type="evidence" value="ECO:0007669"/>
    <property type="project" value="TreeGrafter"/>
</dbReference>
<dbReference type="FunFam" id="3.40.50.720:FF:000003">
    <property type="entry name" value="S-(hydroxymethyl)glutathione dehydrogenase"/>
    <property type="match status" value="1"/>
</dbReference>
<keyword evidence="2" id="KW-0479">Metal-binding</keyword>
<dbReference type="InterPro" id="IPR013149">
    <property type="entry name" value="ADH-like_C"/>
</dbReference>
<sequence length="369" mass="38517">MILTMNVPVLTEAKQKMQMTEVNVDAPRQGEVRVKMFASGVCHSCLHAYDGSHATPMPMILGDEGSGVVESVGEGVTTLVPGDHVIISWLMNCGTCQACRNGKPAHCWAPSPFGALLDNTQRFHNAKTGENILHYGPATYAPYTVVPESSAIKIRKDMPLDMAALIGCSVTTGFGAVTNAAGARPGESVAVVGCGGVGLNSIQGARVAGAFPIIAIDTSDAALKLAVKLGATHTINAATEDVIAVTLKICPRGVNYSIAAVGSTKAMINALTMLSAGGTMVILGAPPSGATLEFDPTARILAGERRMIGSKYGSSNPHVEFPKLIELYLNGKLDLDSLLTGHYRLDEADKAFEVLAKGGPGRGLITFEQ</sequence>
<dbReference type="PANTHER" id="PTHR43880:SF12">
    <property type="entry name" value="ALCOHOL DEHYDROGENASE CLASS-3"/>
    <property type="match status" value="1"/>
</dbReference>
<feature type="domain" description="Enoyl reductase (ER)" evidence="5">
    <location>
        <begin position="14"/>
        <end position="365"/>
    </location>
</feature>
<dbReference type="InterPro" id="IPR011032">
    <property type="entry name" value="GroES-like_sf"/>
</dbReference>
<proteinExistence type="predicted"/>
<evidence type="ECO:0000256" key="4">
    <source>
        <dbReference type="ARBA" id="ARBA00023027"/>
    </source>
</evidence>
<dbReference type="AlphaFoldDB" id="A0A6J6LVL9"/>
<comment type="cofactor">
    <cofactor evidence="1">
        <name>Zn(2+)</name>
        <dbReference type="ChEBI" id="CHEBI:29105"/>
    </cofactor>
</comment>
<keyword evidence="4" id="KW-0520">NAD</keyword>
<dbReference type="InterPro" id="IPR036291">
    <property type="entry name" value="NAD(P)-bd_dom_sf"/>
</dbReference>
<dbReference type="Gene3D" id="3.40.50.720">
    <property type="entry name" value="NAD(P)-binding Rossmann-like Domain"/>
    <property type="match status" value="1"/>
</dbReference>
<reference evidence="6" key="1">
    <citation type="submission" date="2020-05" db="EMBL/GenBank/DDBJ databases">
        <authorList>
            <person name="Chiriac C."/>
            <person name="Salcher M."/>
            <person name="Ghai R."/>
            <person name="Kavagutti S V."/>
        </authorList>
    </citation>
    <scope>NUCLEOTIDE SEQUENCE</scope>
</reference>
<dbReference type="Gene3D" id="3.90.180.10">
    <property type="entry name" value="Medium-chain alcohol dehydrogenases, catalytic domain"/>
    <property type="match status" value="1"/>
</dbReference>
<gene>
    <name evidence="6" type="ORF">UFOPK2275_00748</name>
</gene>
<dbReference type="GO" id="GO:0008270">
    <property type="term" value="F:zinc ion binding"/>
    <property type="evidence" value="ECO:0007669"/>
    <property type="project" value="TreeGrafter"/>
</dbReference>
<dbReference type="InterPro" id="IPR013154">
    <property type="entry name" value="ADH-like_N"/>
</dbReference>
<evidence type="ECO:0000256" key="1">
    <source>
        <dbReference type="ARBA" id="ARBA00001947"/>
    </source>
</evidence>
<keyword evidence="3" id="KW-0862">Zinc</keyword>
<dbReference type="EMBL" id="CAEZWQ010000080">
    <property type="protein sequence ID" value="CAB4664554.1"/>
    <property type="molecule type" value="Genomic_DNA"/>
</dbReference>
<protein>
    <submittedName>
        <fullName evidence="6">Unannotated protein</fullName>
    </submittedName>
</protein>
<evidence type="ECO:0000313" key="6">
    <source>
        <dbReference type="EMBL" id="CAB4664554.1"/>
    </source>
</evidence>
<dbReference type="GO" id="GO:0046294">
    <property type="term" value="P:formaldehyde catabolic process"/>
    <property type="evidence" value="ECO:0007669"/>
    <property type="project" value="TreeGrafter"/>
</dbReference>
<evidence type="ECO:0000256" key="3">
    <source>
        <dbReference type="ARBA" id="ARBA00022833"/>
    </source>
</evidence>
<accession>A0A6J6LVL9</accession>
<dbReference type="PANTHER" id="PTHR43880">
    <property type="entry name" value="ALCOHOL DEHYDROGENASE"/>
    <property type="match status" value="1"/>
</dbReference>
<dbReference type="GO" id="GO:0051903">
    <property type="term" value="F:S-(hydroxymethyl)glutathione dehydrogenase [NAD(P)+] activity"/>
    <property type="evidence" value="ECO:0007669"/>
    <property type="project" value="TreeGrafter"/>
</dbReference>
<evidence type="ECO:0000256" key="2">
    <source>
        <dbReference type="ARBA" id="ARBA00022723"/>
    </source>
</evidence>
<dbReference type="SMART" id="SM00829">
    <property type="entry name" value="PKS_ER"/>
    <property type="match status" value="1"/>
</dbReference>
<organism evidence="6">
    <name type="scientific">freshwater metagenome</name>
    <dbReference type="NCBI Taxonomy" id="449393"/>
    <lineage>
        <taxon>unclassified sequences</taxon>
        <taxon>metagenomes</taxon>
        <taxon>ecological metagenomes</taxon>
    </lineage>
</organism>
<dbReference type="InterPro" id="IPR020843">
    <property type="entry name" value="ER"/>
</dbReference>
<dbReference type="Pfam" id="PF00107">
    <property type="entry name" value="ADH_zinc_N"/>
    <property type="match status" value="1"/>
</dbReference>
<dbReference type="SUPFAM" id="SSF51735">
    <property type="entry name" value="NAD(P)-binding Rossmann-fold domains"/>
    <property type="match status" value="1"/>
</dbReference>
<dbReference type="Pfam" id="PF08240">
    <property type="entry name" value="ADH_N"/>
    <property type="match status" value="1"/>
</dbReference>
<evidence type="ECO:0000259" key="5">
    <source>
        <dbReference type="SMART" id="SM00829"/>
    </source>
</evidence>
<dbReference type="SUPFAM" id="SSF50129">
    <property type="entry name" value="GroES-like"/>
    <property type="match status" value="2"/>
</dbReference>